<dbReference type="Pfam" id="PF13976">
    <property type="entry name" value="gag_pre-integrs"/>
    <property type="match status" value="1"/>
</dbReference>
<evidence type="ECO:0000259" key="12">
    <source>
        <dbReference type="PROSITE" id="PS50994"/>
    </source>
</evidence>
<dbReference type="Pfam" id="PF00665">
    <property type="entry name" value="rve"/>
    <property type="match status" value="1"/>
</dbReference>
<keyword evidence="8" id="KW-0479">Metal-binding</keyword>
<feature type="compositionally biased region" description="Acidic residues" evidence="9">
    <location>
        <begin position="1640"/>
        <end position="1654"/>
    </location>
</feature>
<dbReference type="InterPro" id="IPR057670">
    <property type="entry name" value="SH3_retrovirus"/>
</dbReference>
<dbReference type="Pfam" id="PF25597">
    <property type="entry name" value="SH3_retrovirus"/>
    <property type="match status" value="1"/>
</dbReference>
<feature type="compositionally biased region" description="Basic and acidic residues" evidence="9">
    <location>
        <begin position="1875"/>
        <end position="1903"/>
    </location>
</feature>
<feature type="region of interest" description="Disordered" evidence="9">
    <location>
        <begin position="1499"/>
        <end position="1578"/>
    </location>
</feature>
<dbReference type="Proteomes" id="UP000694251">
    <property type="component" value="Chromosome 13"/>
</dbReference>
<evidence type="ECO:0000256" key="5">
    <source>
        <dbReference type="ARBA" id="ARBA00022759"/>
    </source>
</evidence>
<dbReference type="Pfam" id="PF00078">
    <property type="entry name" value="RVT_1"/>
    <property type="match status" value="1"/>
</dbReference>
<evidence type="ECO:0000259" key="11">
    <source>
        <dbReference type="PROSITE" id="PS50878"/>
    </source>
</evidence>
<feature type="region of interest" description="Disordered" evidence="9">
    <location>
        <begin position="3268"/>
        <end position="3315"/>
    </location>
</feature>
<gene>
    <name evidence="13" type="ORF">ISN44_As13g008760</name>
</gene>
<keyword evidence="5" id="KW-0255">Endonuclease</keyword>
<proteinExistence type="predicted"/>
<dbReference type="InterPro" id="IPR041588">
    <property type="entry name" value="Integrase_H2C2"/>
</dbReference>
<feature type="region of interest" description="Disordered" evidence="9">
    <location>
        <begin position="3453"/>
        <end position="3588"/>
    </location>
</feature>
<feature type="region of interest" description="Disordered" evidence="9">
    <location>
        <begin position="3136"/>
        <end position="3219"/>
    </location>
</feature>
<feature type="compositionally biased region" description="Polar residues" evidence="9">
    <location>
        <begin position="1857"/>
        <end position="1874"/>
    </location>
</feature>
<dbReference type="GO" id="GO:0006508">
    <property type="term" value="P:proteolysis"/>
    <property type="evidence" value="ECO:0007669"/>
    <property type="project" value="UniProtKB-KW"/>
</dbReference>
<dbReference type="PANTHER" id="PTHR35046">
    <property type="entry name" value="ZINC KNUCKLE (CCHC-TYPE) FAMILY PROTEIN"/>
    <property type="match status" value="1"/>
</dbReference>
<keyword evidence="1" id="KW-0645">Protease</keyword>
<keyword evidence="3" id="KW-0548">Nucleotidyltransferase</keyword>
<comment type="caution">
    <text evidence="13">The sequence shown here is derived from an EMBL/GenBank/DDBJ whole genome shotgun (WGS) entry which is preliminary data.</text>
</comment>
<feature type="domain" description="Integrase catalytic" evidence="12">
    <location>
        <begin position="501"/>
        <end position="675"/>
    </location>
</feature>
<dbReference type="Pfam" id="PF17921">
    <property type="entry name" value="Integrase_H2C2"/>
    <property type="match status" value="1"/>
</dbReference>
<dbReference type="GO" id="GO:0015074">
    <property type="term" value="P:DNA integration"/>
    <property type="evidence" value="ECO:0007669"/>
    <property type="project" value="InterPro"/>
</dbReference>
<dbReference type="Pfam" id="PF00098">
    <property type="entry name" value="zf-CCHC"/>
    <property type="match status" value="1"/>
</dbReference>
<dbReference type="GO" id="GO:0004519">
    <property type="term" value="F:endonuclease activity"/>
    <property type="evidence" value="ECO:0007669"/>
    <property type="project" value="UniProtKB-KW"/>
</dbReference>
<feature type="compositionally biased region" description="Acidic residues" evidence="9">
    <location>
        <begin position="826"/>
        <end position="840"/>
    </location>
</feature>
<keyword evidence="8" id="KW-0863">Zinc-finger</keyword>
<dbReference type="FunFam" id="3.10.10.10:FF:000007">
    <property type="entry name" value="Retrovirus-related Pol polyprotein from transposon 17.6-like Protein"/>
    <property type="match status" value="1"/>
</dbReference>
<feature type="compositionally biased region" description="Acidic residues" evidence="9">
    <location>
        <begin position="3578"/>
        <end position="3588"/>
    </location>
</feature>
<dbReference type="FunFam" id="3.30.70.270:FF:000020">
    <property type="entry name" value="Transposon Tf2-6 polyprotein-like Protein"/>
    <property type="match status" value="1"/>
</dbReference>
<feature type="compositionally biased region" description="Polar residues" evidence="9">
    <location>
        <begin position="841"/>
        <end position="854"/>
    </location>
</feature>
<dbReference type="InterPro" id="IPR001878">
    <property type="entry name" value="Znf_CCHC"/>
</dbReference>
<dbReference type="CDD" id="cd01647">
    <property type="entry name" value="RT_LTR"/>
    <property type="match status" value="1"/>
</dbReference>
<dbReference type="Pfam" id="PF14223">
    <property type="entry name" value="Retrotran_gag_2"/>
    <property type="match status" value="1"/>
</dbReference>
<dbReference type="CDD" id="cd00303">
    <property type="entry name" value="retropepsin_like"/>
    <property type="match status" value="1"/>
</dbReference>
<dbReference type="CDD" id="cd09272">
    <property type="entry name" value="RNase_HI_RT_Ty1"/>
    <property type="match status" value="1"/>
</dbReference>
<protein>
    <submittedName>
        <fullName evidence="13">Integrase catalytic core</fullName>
    </submittedName>
</protein>
<reference evidence="13 14" key="1">
    <citation type="submission" date="2020-12" db="EMBL/GenBank/DDBJ databases">
        <title>Concerted genomic and epigenomic changes stabilize Arabidopsis allopolyploids.</title>
        <authorList>
            <person name="Chen Z."/>
        </authorList>
    </citation>
    <scope>NUCLEOTIDE SEQUENCE [LARGE SCALE GENOMIC DNA]</scope>
    <source>
        <strain evidence="13">As9502</strain>
        <tissue evidence="13">Leaf</tissue>
    </source>
</reference>
<dbReference type="InterPro" id="IPR041577">
    <property type="entry name" value="RT_RNaseH_2"/>
</dbReference>
<feature type="domain" description="Integrase catalytic" evidence="12">
    <location>
        <begin position="2753"/>
        <end position="2912"/>
    </location>
</feature>
<dbReference type="InterPro" id="IPR001584">
    <property type="entry name" value="Integrase_cat-core"/>
</dbReference>
<evidence type="ECO:0000256" key="6">
    <source>
        <dbReference type="ARBA" id="ARBA00022801"/>
    </source>
</evidence>
<dbReference type="InterPro" id="IPR005162">
    <property type="entry name" value="Retrotrans_gag_dom"/>
</dbReference>
<dbReference type="PROSITE" id="PS50158">
    <property type="entry name" value="ZF_CCHC"/>
    <property type="match status" value="1"/>
</dbReference>
<dbReference type="InterPro" id="IPR013103">
    <property type="entry name" value="RVT_2"/>
</dbReference>
<dbReference type="Pfam" id="PF03732">
    <property type="entry name" value="Retrotrans_gag"/>
    <property type="match status" value="2"/>
</dbReference>
<name>A0A8T1XQE9_ARASU</name>
<dbReference type="GO" id="GO:0003676">
    <property type="term" value="F:nucleic acid binding"/>
    <property type="evidence" value="ECO:0007669"/>
    <property type="project" value="InterPro"/>
</dbReference>
<dbReference type="Pfam" id="PF24626">
    <property type="entry name" value="SH3_Tf2-1"/>
    <property type="match status" value="1"/>
</dbReference>
<feature type="domain" description="Reverse transcriptase" evidence="11">
    <location>
        <begin position="2237"/>
        <end position="2416"/>
    </location>
</feature>
<keyword evidence="8" id="KW-0862">Zinc</keyword>
<feature type="compositionally biased region" description="Basic and acidic residues" evidence="9">
    <location>
        <begin position="1513"/>
        <end position="1522"/>
    </location>
</feature>
<evidence type="ECO:0000256" key="7">
    <source>
        <dbReference type="ARBA" id="ARBA00022918"/>
    </source>
</evidence>
<feature type="compositionally biased region" description="Basic and acidic residues" evidence="9">
    <location>
        <begin position="1664"/>
        <end position="1687"/>
    </location>
</feature>
<keyword evidence="2" id="KW-0808">Transferase</keyword>
<dbReference type="PROSITE" id="PS50878">
    <property type="entry name" value="RT_POL"/>
    <property type="match status" value="1"/>
</dbReference>
<keyword evidence="14" id="KW-1185">Reference proteome</keyword>
<dbReference type="Pfam" id="PF17919">
    <property type="entry name" value="RT_RNaseH_2"/>
    <property type="match status" value="1"/>
</dbReference>
<feature type="region of interest" description="Disordered" evidence="9">
    <location>
        <begin position="1616"/>
        <end position="1692"/>
    </location>
</feature>
<evidence type="ECO:0000256" key="2">
    <source>
        <dbReference type="ARBA" id="ARBA00022679"/>
    </source>
</evidence>
<dbReference type="FunFam" id="3.30.420.10:FF:000032">
    <property type="entry name" value="Retrovirus-related Pol polyprotein from transposon 297-like Protein"/>
    <property type="match status" value="1"/>
</dbReference>
<dbReference type="GO" id="GO:0003964">
    <property type="term" value="F:RNA-directed DNA polymerase activity"/>
    <property type="evidence" value="ECO:0007669"/>
    <property type="project" value="UniProtKB-KW"/>
</dbReference>
<feature type="compositionally biased region" description="Basic and acidic residues" evidence="9">
    <location>
        <begin position="3150"/>
        <end position="3159"/>
    </location>
</feature>
<evidence type="ECO:0000313" key="13">
    <source>
        <dbReference type="EMBL" id="KAG7536949.1"/>
    </source>
</evidence>
<dbReference type="SMART" id="SM00343">
    <property type="entry name" value="ZnF_C2HC"/>
    <property type="match status" value="2"/>
</dbReference>
<evidence type="ECO:0000256" key="4">
    <source>
        <dbReference type="ARBA" id="ARBA00022722"/>
    </source>
</evidence>
<dbReference type="InterPro" id="IPR025724">
    <property type="entry name" value="GAG-pre-integrase_dom"/>
</dbReference>
<dbReference type="PROSITE" id="PS50994">
    <property type="entry name" value="INTEGRASE"/>
    <property type="match status" value="2"/>
</dbReference>
<dbReference type="CDD" id="cd09274">
    <property type="entry name" value="RNase_HI_RT_Ty3"/>
    <property type="match status" value="1"/>
</dbReference>
<dbReference type="OrthoDB" id="414945at2759"/>
<dbReference type="FunFam" id="1.10.340.70:FF:000001">
    <property type="entry name" value="Retrovirus-related Pol polyprotein from transposon gypsy-like Protein"/>
    <property type="match status" value="1"/>
</dbReference>
<dbReference type="GO" id="GO:0008270">
    <property type="term" value="F:zinc ion binding"/>
    <property type="evidence" value="ECO:0007669"/>
    <property type="project" value="UniProtKB-KW"/>
</dbReference>
<feature type="compositionally biased region" description="Basic and acidic residues" evidence="9">
    <location>
        <begin position="1626"/>
        <end position="1639"/>
    </location>
</feature>
<dbReference type="EMBL" id="JAEFBJ010000013">
    <property type="protein sequence ID" value="KAG7536949.1"/>
    <property type="molecule type" value="Genomic_DNA"/>
</dbReference>
<feature type="region of interest" description="Disordered" evidence="9">
    <location>
        <begin position="1855"/>
        <end position="1912"/>
    </location>
</feature>
<accession>A0A8T1XQE9</accession>
<dbReference type="GO" id="GO:0008233">
    <property type="term" value="F:peptidase activity"/>
    <property type="evidence" value="ECO:0007669"/>
    <property type="project" value="UniProtKB-KW"/>
</dbReference>
<evidence type="ECO:0000256" key="8">
    <source>
        <dbReference type="PROSITE-ProRule" id="PRU00047"/>
    </source>
</evidence>
<keyword evidence="7" id="KW-0695">RNA-directed DNA polymerase</keyword>
<dbReference type="InterPro" id="IPR056924">
    <property type="entry name" value="SH3_Tf2-1"/>
</dbReference>
<feature type="region of interest" description="Disordered" evidence="9">
    <location>
        <begin position="262"/>
        <end position="293"/>
    </location>
</feature>
<dbReference type="InterPro" id="IPR000477">
    <property type="entry name" value="RT_dom"/>
</dbReference>
<feature type="compositionally biased region" description="Basic residues" evidence="9">
    <location>
        <begin position="3515"/>
        <end position="3525"/>
    </location>
</feature>
<evidence type="ECO:0000313" key="14">
    <source>
        <dbReference type="Proteomes" id="UP000694251"/>
    </source>
</evidence>
<evidence type="ECO:0000256" key="9">
    <source>
        <dbReference type="SAM" id="MobiDB-lite"/>
    </source>
</evidence>
<evidence type="ECO:0000256" key="1">
    <source>
        <dbReference type="ARBA" id="ARBA00022670"/>
    </source>
</evidence>
<sequence length="3588" mass="409872">MENTKIRAPVTLKGGNYLLWARTMKTILCGRGFWPHIIMSEAPRETTTNEEGLEIVLVDEDKWFQEDQMVLSVLQNSLEASILEGYSYCETPKDLWETLQNVFGNQSNLSRVFEIKKAINELTQGDMEFTQHFGKFRSLWAELEMLRPNTLDPAVINERREQDKVFGLLFTLNPGYNDLIKHLLRADKLQNLEEVCSQIQKEQGSLGLFGSKGELVSGNSSELASANRGNFNTNRGKAPWCDHCKKSGHAKEKCWSLHPHLRPARREPRANHATGENLGGQEQAGTSSQALGGNGAAMMASSDLVRRSDLDALIKALKESSGNAYHALSSLKPLIVDSGASHHMISDSKLMKNIEPALGNVIIANGDKIPVKGLGDLELFSKKSKAFYMPTFTSNLLSVKKATTDLNCYAIFGPNDVHFQDIETSRVLGHGGTKDGLYVLEDTKLSTPLASHFSSVLVNANNAIWHARLGHPHSRALGLLLPSISFKNDECEACILGKHCKSVFPKSNTIYENCFDLVHSDVWTSPCLSRENQKYFVTFIDEKSKYTWLTLLPSKDRVLEAFTNFQNYVTNHYNAKIKIFRSDNGGEYTSHAFKQHLAKHGIIHQTSCPYTPQQNGVAERKNRHLMEVARSMMFHTNVPKRFWSDAVVLACYLNNRIPTKILQDSSPFEVLNKNKPSINHLRVFGCVCFVLIGEQRSKLDPKSVKGMFIGYSITQKGYKCYIPETKKVLVSRDVKFVESKGYYEEKNWEDIQDLTNSPSDRASNLRIILERLGVSNSQSHTNSPNPNPEPTQQQETSQHEEEEHLQEEENIQENIQDNILEEEEIPSDHEEETTLPEEENLSTSNHNEDSTSQEAPIALRRSQRQKFPPSNWKNTRVYYNSQAVAHPIQAVCTISHFPEEHQVFLGQIDQHWIPQTYEEAIEHQVWRDAIAAERQAMEHNHTWEEGELPKGKKAVTSKWVFTIKYKSNGDIERYKARLVARGFTQTYGEDYRDTFAPVAKLHTVRVVLSLATNLEWELWQMDVKNAFLQGELEEEVYMKPPPGLEDHNAPGKVFKLKKAIYGLKQSPRAWYHKLSTTLLDRGFKKSEADNTLFTLPSKEGIVVILVYVDDIIISGNDKVGIQETKTFLKSVFDIKDLGELKYFLGIEVCRSKEGLFLSQRKYTLDLLSQVGKLGAKPAKTPLEDDYKANRNGELDNKPFEDVTQYRRLVGKLIYLTITRPDICFAVNVVSQHMQAPTLHHWNMVTRILKYLKGAPGQGIWMGCNKNTELVGYCDADYAGDTKDRRSTTGYCTFIGGNLVTWRSKKQKVVSLSSAEAEYRAMRKLTTELMWLKALLKDFGIDTPKPITMHCDNQAAIHIASNSVFHERTKHIEVDCHKVREQVQLGVILPCYTESEEQLADIFTKGASTKVSYGIDADIDFNQTAELHAELHPVPEVPAGPMTRSKSKQLKKRFNLAVQDILSSLELEEVNWSVAPQTGYDPIAEKELAEAFTQMSLERTIPQGMKSSMTGPEAPRRQEKTLELQETYETSFTSESDQESQDQDQDTKDVEELQDTDQDTQEEHQEGPYFKKPTSKRAQDMTPEAYTMGDEAAIPQNAMMQMMATMTAEIRGLGQRLGRLEQPQPRVEVRPDQAQRNAREEADEFPDLDDDDDPPPDPVRRQHQRREDPLMRNHARRVEPREQNRDIKLIPPTFAGKSNPEAYMDWERRMEYIFDCYGYGEARKVALAAAQLTENALSWWDRTVADRRRQRFDPISNWGDMKYLLRLRYIPDHYHRDLQKRFRKLSQGTRTVDEYFEEFEKLMNSLEIEESDESLMAQFIDGLQERIQRKVERAKYNGLHELLHLAVQVEQQIKRETSLSNRSRNNTPWNTSNNRTLDKGKAVDNDSKFKNKSNEAPKTSKPEPGKFPSTSQSRSRDITCFKCQGRGHMARECPNQRVMILTSSGDYESQDEQEEGSDEHDEDVEYPDVGELLVIRRTLSMFVNPEEKVQRENIFHTRCTIKNKVCNLIIDGGSCTNVASKYMVDRLGLQKTKHPRPYKLRWLNDDTELKIAEQVTVSFSVGKYQDQVVCDVVPMRAGHLLLGRPWQFDRATCHNGRTNHYSFTYKDRKYNLAPLSPSEVHELQIHMNKEEEVRNSSLYLSSNDVCKTMSANGTVLLMVFKECLSTGLGDIELPAEVQAVLDQYKDIFPEEIPPGLPPIRGIEHQIDLVPGSALPNKPAYRMNPEESKELEKQVRDLMEKGYIRESLSPCAVPVLLVPKKDGTWRMCVDCRAINNITIKYRHPIPRLDDMLDELSGATIFSKVDLRSGYHQVRMREGDEWKTAFKTKQGLYEWLVMPFGLTNAPSTFMRLMNQVLRSFIGKFVVVYFDDILIYSKCYSDHVQHLELNLKTLRKEGLYANLKKCTFCTDKCVFLGFVVSKHGLQVDEEKIKAIREWPTPTSIGHVRSFHGLASFYRRFVRDFSTVAAPMTAVIKKNVPFSWGEAQDQSFNTLKERLTQAPVLALPDFEVMFEVECDASGLGIGAVLHQRKRPVAFFSEKLSGAALNYPTYDKELYALVRALETWQHYLLSKEFIIHTDHETLKHLKGQTSLKRRHAKWLEFIETFPYVIKYKKGKENVVADALSRRYALIATMEAKVMGFEHIKEMYKDDPELGECYKDHGKGLYKAFYLQDGFLFKDKRLCIPQGSMRDLILSEAHGGGLMGHFGVDKTLAVVMEHFFWPHLKKDVERFCVRCIVCHKAKSRLHPHGLYLPLPIPNAPWVDVSMDFVLGLPKIRHKDSIFVVVDRFSKMAHFIPCDKTNDATQTADLFFKEVVRLHGIPRTIVSDRDTKFLSHFWRTLWRKLGTKLLFSTTCHPQTDGQTEVVNRTLSTLLRATLGKNMSTWLDCIPFIEFAYNRAVHSATKLSPFEIVYGINPLSPLDLVPLPQKEQVCQDGLRRGEIIKKLHDKAKDNLEKKNADNKRKADRGRKEMLFEPGDWVWLHMRPERFPTQRASKLAPRGDGPFKILEKINDNAYRLELPSEVKISHTFNVADLSAYDPGDSVLRTKPFEEGGNDADIDFNQTAELHAELHPVPEVPAGPMTRSKSKQLKKRFNLAVQDILSSLELEEVNWSVAPQTGYDPIAEKELAEAFTQMSLERTIPQGMKSSMTGPEAPRRQEKTLELQETYETSFTSESDQESQDQDQDTKDVEELQDTDQDTQEEHQEGPYFKKPTSKRAQDMTPEVGQRVLQEVTQRTSIGPKTHPGSSNLISYKDNIDRLARELRERRVSDDCEPHNPVAMEPQDQDNHGVGIPRNIGDGDAPRNHQQRQGIVPPPVQNNNFEIKSGLISMIQGNKFHGLPLEDPLDHLDNFDRLCSLTKINGVSEDSFKLRLFPFSLGDKAHHWEKTLPAGSITSWDECKKAFLTKFFSNSRTARLRNEISSFTQKQSESIWKAMRGLSKKVDSLTTMVKKMALQITDLQKKSKHSPSSSEERGTLRRSGSSSMAPRHAVRADPPRYSSFEPRQRESQEESTPLPKRSQSHRRKRKVQKPSPEADSTMELDDTSRQHVEPAPEPTNPPYMQHNVEQLPPESSTAPSYTQESMDEFLDTYFG</sequence>
<keyword evidence="4" id="KW-0540">Nuclease</keyword>
<dbReference type="Pfam" id="PF22936">
    <property type="entry name" value="Pol_BBD"/>
    <property type="match status" value="1"/>
</dbReference>
<dbReference type="PANTHER" id="PTHR35046:SF9">
    <property type="entry name" value="RNA-DIRECTED DNA POLYMERASE"/>
    <property type="match status" value="1"/>
</dbReference>
<feature type="compositionally biased region" description="Polar residues" evidence="9">
    <location>
        <begin position="3566"/>
        <end position="3577"/>
    </location>
</feature>
<dbReference type="Pfam" id="PF07727">
    <property type="entry name" value="RVT_2"/>
    <property type="match status" value="1"/>
</dbReference>
<evidence type="ECO:0000259" key="10">
    <source>
        <dbReference type="PROSITE" id="PS50158"/>
    </source>
</evidence>
<keyword evidence="6" id="KW-0378">Hydrolase</keyword>
<feature type="region of interest" description="Disordered" evidence="9">
    <location>
        <begin position="826"/>
        <end position="872"/>
    </location>
</feature>
<feature type="domain" description="CCHC-type" evidence="10">
    <location>
        <begin position="1919"/>
        <end position="1934"/>
    </location>
</feature>
<organism evidence="13 14">
    <name type="scientific">Arabidopsis suecica</name>
    <name type="common">Swedish thale-cress</name>
    <name type="synonym">Cardaminopsis suecica</name>
    <dbReference type="NCBI Taxonomy" id="45249"/>
    <lineage>
        <taxon>Eukaryota</taxon>
        <taxon>Viridiplantae</taxon>
        <taxon>Streptophyta</taxon>
        <taxon>Embryophyta</taxon>
        <taxon>Tracheophyta</taxon>
        <taxon>Spermatophyta</taxon>
        <taxon>Magnoliopsida</taxon>
        <taxon>eudicotyledons</taxon>
        <taxon>Gunneridae</taxon>
        <taxon>Pentapetalae</taxon>
        <taxon>rosids</taxon>
        <taxon>malvids</taxon>
        <taxon>Brassicales</taxon>
        <taxon>Brassicaceae</taxon>
        <taxon>Camelineae</taxon>
        <taxon>Arabidopsis</taxon>
    </lineage>
</organism>
<evidence type="ECO:0000256" key="3">
    <source>
        <dbReference type="ARBA" id="ARBA00022695"/>
    </source>
</evidence>
<feature type="region of interest" description="Disordered" evidence="9">
    <location>
        <begin position="776"/>
        <end position="809"/>
    </location>
</feature>
<dbReference type="InterPro" id="IPR054722">
    <property type="entry name" value="PolX-like_BBD"/>
</dbReference>